<gene>
    <name evidence="1" type="ORF">Tco_0858205</name>
</gene>
<organism evidence="1 2">
    <name type="scientific">Tanacetum coccineum</name>
    <dbReference type="NCBI Taxonomy" id="301880"/>
    <lineage>
        <taxon>Eukaryota</taxon>
        <taxon>Viridiplantae</taxon>
        <taxon>Streptophyta</taxon>
        <taxon>Embryophyta</taxon>
        <taxon>Tracheophyta</taxon>
        <taxon>Spermatophyta</taxon>
        <taxon>Magnoliopsida</taxon>
        <taxon>eudicotyledons</taxon>
        <taxon>Gunneridae</taxon>
        <taxon>Pentapetalae</taxon>
        <taxon>asterids</taxon>
        <taxon>campanulids</taxon>
        <taxon>Asterales</taxon>
        <taxon>Asteraceae</taxon>
        <taxon>Asteroideae</taxon>
        <taxon>Anthemideae</taxon>
        <taxon>Anthemidinae</taxon>
        <taxon>Tanacetum</taxon>
    </lineage>
</organism>
<dbReference type="Proteomes" id="UP001151760">
    <property type="component" value="Unassembled WGS sequence"/>
</dbReference>
<comment type="caution">
    <text evidence="1">The sequence shown here is derived from an EMBL/GenBank/DDBJ whole genome shotgun (WGS) entry which is preliminary data.</text>
</comment>
<evidence type="ECO:0000313" key="1">
    <source>
        <dbReference type="EMBL" id="GJT11163.1"/>
    </source>
</evidence>
<reference evidence="1" key="2">
    <citation type="submission" date="2022-01" db="EMBL/GenBank/DDBJ databases">
        <authorList>
            <person name="Yamashiro T."/>
            <person name="Shiraishi A."/>
            <person name="Satake H."/>
            <person name="Nakayama K."/>
        </authorList>
    </citation>
    <scope>NUCLEOTIDE SEQUENCE</scope>
</reference>
<name>A0ABQ5BCI5_9ASTR</name>
<protein>
    <submittedName>
        <fullName evidence="1">Uncharacterized protein</fullName>
    </submittedName>
</protein>
<accession>A0ABQ5BCI5</accession>
<keyword evidence="2" id="KW-1185">Reference proteome</keyword>
<evidence type="ECO:0000313" key="2">
    <source>
        <dbReference type="Proteomes" id="UP001151760"/>
    </source>
</evidence>
<dbReference type="EMBL" id="BQNB010013047">
    <property type="protein sequence ID" value="GJT11163.1"/>
    <property type="molecule type" value="Genomic_DNA"/>
</dbReference>
<reference evidence="1" key="1">
    <citation type="journal article" date="2022" name="Int. J. Mol. Sci.">
        <title>Draft Genome of Tanacetum Coccineum: Genomic Comparison of Closely Related Tanacetum-Family Plants.</title>
        <authorList>
            <person name="Yamashiro T."/>
            <person name="Shiraishi A."/>
            <person name="Nakayama K."/>
            <person name="Satake H."/>
        </authorList>
    </citation>
    <scope>NUCLEOTIDE SEQUENCE</scope>
</reference>
<proteinExistence type="predicted"/>
<sequence>MQNIVEHRSTLADVYVPLVDPLSIQNLTGAAGTSDNVTTAAATITALSMGSSQGKGEGSVASLIDVEFENEELDTTP</sequence>